<dbReference type="Proteomes" id="UP001610100">
    <property type="component" value="Unassembled WGS sequence"/>
</dbReference>
<dbReference type="Pfam" id="PF13568">
    <property type="entry name" value="OMP_b-brl_2"/>
    <property type="match status" value="1"/>
</dbReference>
<keyword evidence="4" id="KW-1185">Reference proteome</keyword>
<dbReference type="InterPro" id="IPR025665">
    <property type="entry name" value="Beta-barrel_OMP_2"/>
</dbReference>
<organism evidence="3 4">
    <name type="scientific">Gaetbulibacter aestuarii</name>
    <dbReference type="NCBI Taxonomy" id="1502358"/>
    <lineage>
        <taxon>Bacteria</taxon>
        <taxon>Pseudomonadati</taxon>
        <taxon>Bacteroidota</taxon>
        <taxon>Flavobacteriia</taxon>
        <taxon>Flavobacteriales</taxon>
        <taxon>Flavobacteriaceae</taxon>
        <taxon>Gaetbulibacter</taxon>
    </lineage>
</organism>
<evidence type="ECO:0000313" key="3">
    <source>
        <dbReference type="EMBL" id="MFH6771727.1"/>
    </source>
</evidence>
<evidence type="ECO:0000256" key="1">
    <source>
        <dbReference type="SAM" id="SignalP"/>
    </source>
</evidence>
<accession>A0ABW7MY35</accession>
<comment type="caution">
    <text evidence="3">The sequence shown here is derived from an EMBL/GenBank/DDBJ whole genome shotgun (WGS) entry which is preliminary data.</text>
</comment>
<dbReference type="EMBL" id="JBAWKB010000002">
    <property type="protein sequence ID" value="MFH6771727.1"/>
    <property type="molecule type" value="Genomic_DNA"/>
</dbReference>
<reference evidence="3 4" key="1">
    <citation type="submission" date="2024-02" db="EMBL/GenBank/DDBJ databases">
        <title>A Gaetbulibacter species isolated from tidal flats and genomic insights of their niches.</title>
        <authorList>
            <person name="Ye Y."/>
        </authorList>
    </citation>
    <scope>NUCLEOTIDE SEQUENCE [LARGE SCALE GENOMIC DNA]</scope>
    <source>
        <strain evidence="3 4">KYW382</strain>
    </source>
</reference>
<gene>
    <name evidence="3" type="ORF">V8G58_07245</name>
</gene>
<evidence type="ECO:0000313" key="4">
    <source>
        <dbReference type="Proteomes" id="UP001610100"/>
    </source>
</evidence>
<protein>
    <submittedName>
        <fullName evidence="3">Porin family protein</fullName>
    </submittedName>
</protein>
<feature type="domain" description="Outer membrane protein beta-barrel" evidence="2">
    <location>
        <begin position="41"/>
        <end position="211"/>
    </location>
</feature>
<proteinExistence type="predicted"/>
<name>A0ABW7MY35_9FLAO</name>
<feature type="signal peptide" evidence="1">
    <location>
        <begin position="1"/>
        <end position="19"/>
    </location>
</feature>
<feature type="chain" id="PRO_5047385075" evidence="1">
    <location>
        <begin position="20"/>
        <end position="241"/>
    </location>
</feature>
<keyword evidence="1" id="KW-0732">Signal</keyword>
<dbReference type="RefSeq" id="WP_344740899.1">
    <property type="nucleotide sequence ID" value="NZ_BAABAY010000002.1"/>
</dbReference>
<sequence>MKNALILICALFVMQTTHAQLFTKEKVMYDGNSGRGTTDYNLLRWGYFLGINFMDFNFDYNQDMRDIYIKRTPGFNVGLIGNLRVNDYFDLRLEPGLVMTNRKFYYSRSYFSGTPSNNDLFREVRSTYIYVPLLLKISTKRINNFKPFIIGGFAAAINLSSNENNVDDNKNGQFRMKSHPFFYELGFGIDFYLFNFKFSPSIRGVFSMTDELVRDEDPSSPWTGNVKSMQTRGVYLNFTFQ</sequence>
<evidence type="ECO:0000259" key="2">
    <source>
        <dbReference type="Pfam" id="PF13568"/>
    </source>
</evidence>